<evidence type="ECO:0000313" key="1">
    <source>
        <dbReference type="EMBL" id="SKB47229.1"/>
    </source>
</evidence>
<dbReference type="AlphaFoldDB" id="A0A1T5BJN6"/>
<organism evidence="1 2">
    <name type="scientific">Dyadobacter psychrophilus</name>
    <dbReference type="NCBI Taxonomy" id="651661"/>
    <lineage>
        <taxon>Bacteria</taxon>
        <taxon>Pseudomonadati</taxon>
        <taxon>Bacteroidota</taxon>
        <taxon>Cytophagia</taxon>
        <taxon>Cytophagales</taxon>
        <taxon>Spirosomataceae</taxon>
        <taxon>Dyadobacter</taxon>
    </lineage>
</organism>
<name>A0A1T5BJN6_9BACT</name>
<protein>
    <submittedName>
        <fullName evidence="1">Uncharacterized protein</fullName>
    </submittedName>
</protein>
<gene>
    <name evidence="1" type="ORF">SAMN05660293_00388</name>
</gene>
<dbReference type="RefSeq" id="WP_082212977.1">
    <property type="nucleotide sequence ID" value="NZ_FUZA01000001.1"/>
</dbReference>
<evidence type="ECO:0000313" key="2">
    <source>
        <dbReference type="Proteomes" id="UP000190897"/>
    </source>
</evidence>
<proteinExistence type="predicted"/>
<dbReference type="OrthoDB" id="960619at2"/>
<dbReference type="STRING" id="651661.SAMN05660293_00388"/>
<sequence length="89" mass="10307">MPKYLVEIPHSEKVSDCMHVINVFLSSGSHIISQAHWGCKDGVHKMWFIYDFDNKEQVMQSIPPLMRPSAQIVELNKFRVEDVAQYATE</sequence>
<reference evidence="2" key="1">
    <citation type="submission" date="2017-02" db="EMBL/GenBank/DDBJ databases">
        <authorList>
            <person name="Varghese N."/>
            <person name="Submissions S."/>
        </authorList>
    </citation>
    <scope>NUCLEOTIDE SEQUENCE [LARGE SCALE GENOMIC DNA]</scope>
    <source>
        <strain evidence="2">DSM 22270</strain>
    </source>
</reference>
<dbReference type="Proteomes" id="UP000190897">
    <property type="component" value="Unassembled WGS sequence"/>
</dbReference>
<dbReference type="EMBL" id="FUZA01000001">
    <property type="protein sequence ID" value="SKB47229.1"/>
    <property type="molecule type" value="Genomic_DNA"/>
</dbReference>
<accession>A0A1T5BJN6</accession>
<keyword evidence="2" id="KW-1185">Reference proteome</keyword>